<name>A0A9I9E5J1_CUCME</name>
<protein>
    <submittedName>
        <fullName evidence="1">Uncharacterized protein</fullName>
    </submittedName>
</protein>
<dbReference type="EnsemblPlants" id="MELO3C029072.2.1">
    <property type="protein sequence ID" value="MELO3C029072.2.1"/>
    <property type="gene ID" value="MELO3C029072.2"/>
</dbReference>
<proteinExistence type="predicted"/>
<evidence type="ECO:0000313" key="1">
    <source>
        <dbReference type="EnsemblPlants" id="MELO3C029072.2.1"/>
    </source>
</evidence>
<sequence length="73" mass="8202">MRVGDQTRGWNAPIFSHVCFELDTRLAFGTISVMWLGLVLPKYNINIELLSSSAMAIEPKVSTKSTRIFNINT</sequence>
<accession>A0A9I9E5J1</accession>
<reference evidence="1" key="1">
    <citation type="submission" date="2023-03" db="UniProtKB">
        <authorList>
            <consortium name="EnsemblPlants"/>
        </authorList>
    </citation>
    <scope>IDENTIFICATION</scope>
</reference>
<organism evidence="1">
    <name type="scientific">Cucumis melo</name>
    <name type="common">Muskmelon</name>
    <dbReference type="NCBI Taxonomy" id="3656"/>
    <lineage>
        <taxon>Eukaryota</taxon>
        <taxon>Viridiplantae</taxon>
        <taxon>Streptophyta</taxon>
        <taxon>Embryophyta</taxon>
        <taxon>Tracheophyta</taxon>
        <taxon>Spermatophyta</taxon>
        <taxon>Magnoliopsida</taxon>
        <taxon>eudicotyledons</taxon>
        <taxon>Gunneridae</taxon>
        <taxon>Pentapetalae</taxon>
        <taxon>rosids</taxon>
        <taxon>fabids</taxon>
        <taxon>Cucurbitales</taxon>
        <taxon>Cucurbitaceae</taxon>
        <taxon>Benincaseae</taxon>
        <taxon>Cucumis</taxon>
    </lineage>
</organism>
<dbReference type="AlphaFoldDB" id="A0A9I9E5J1"/>
<dbReference type="Gramene" id="MELO3C029072.2.1">
    <property type="protein sequence ID" value="MELO3C029072.2.1"/>
    <property type="gene ID" value="MELO3C029072.2"/>
</dbReference>